<sequence>MNVVLVTFVVLLLLFLLFFFYKTDPRRMMKGFLFNLLFILIIGLYIYLSFALDEPFLKIIAFIPLSLFIFASIFGLFVLIVGLLINGRNILKREGRRFSNSLSFLLGIILLVYWIISLMNPTELISDDWKILFTGVSAILLYMFMDIANFLTASILYQFNKPKYNQDFVIVHGSGLIHDKVPPLLASRIDKAIEFYWMQSKVASPPKLIFSGGKGSDENVSEAEAMQIYAIEKGIPIEDTIQENQSRSTYENLLYSKRIMESINGEKYNSIFVSNNFHIFRAGMYARQLGLDSHCIGSKTVFYYWLNAMIREYIAIFVMQRKRHFFVIGGILGLFILLFLITVYIESILN</sequence>
<name>A0A1V0UZI4_9BACL</name>
<feature type="transmembrane region" description="Helical" evidence="1">
    <location>
        <begin position="33"/>
        <end position="50"/>
    </location>
</feature>
<dbReference type="InterPro" id="IPR051599">
    <property type="entry name" value="Cell_Envelope_Assoc"/>
</dbReference>
<organism evidence="3 4">
    <name type="scientific">Paenibacillus larvae subsp. pulvifaciens</name>
    <dbReference type="NCBI Taxonomy" id="1477"/>
    <lineage>
        <taxon>Bacteria</taxon>
        <taxon>Bacillati</taxon>
        <taxon>Bacillota</taxon>
        <taxon>Bacilli</taxon>
        <taxon>Bacillales</taxon>
        <taxon>Paenibacillaceae</taxon>
        <taxon>Paenibacillus</taxon>
    </lineage>
</organism>
<dbReference type="EMBL" id="CP020557">
    <property type="protein sequence ID" value="ARF70448.1"/>
    <property type="molecule type" value="Genomic_DNA"/>
</dbReference>
<dbReference type="PANTHER" id="PTHR30336">
    <property type="entry name" value="INNER MEMBRANE PROTEIN, PROBABLE PERMEASE"/>
    <property type="match status" value="1"/>
</dbReference>
<keyword evidence="1" id="KW-1133">Transmembrane helix</keyword>
<reference evidence="3 4" key="1">
    <citation type="submission" date="2017-03" db="EMBL/GenBank/DDBJ databases">
        <title>Paenibacillus larvae genome sequencing.</title>
        <authorList>
            <person name="Dingman D.W."/>
        </authorList>
    </citation>
    <scope>NUCLEOTIDE SEQUENCE [LARGE SCALE GENOMIC DNA]</scope>
    <source>
        <strain evidence="3 4">SAG 10367</strain>
    </source>
</reference>
<dbReference type="RefSeq" id="WP_083041552.1">
    <property type="nucleotide sequence ID" value="NZ_CP020557.1"/>
</dbReference>
<dbReference type="PANTHER" id="PTHR30336:SF18">
    <property type="entry name" value="MEMBRANE PROTEIN"/>
    <property type="match status" value="1"/>
</dbReference>
<feature type="transmembrane region" description="Helical" evidence="1">
    <location>
        <begin position="98"/>
        <end position="119"/>
    </location>
</feature>
<dbReference type="Pfam" id="PF02698">
    <property type="entry name" value="DUF218"/>
    <property type="match status" value="1"/>
</dbReference>
<feature type="transmembrane region" description="Helical" evidence="1">
    <location>
        <begin position="131"/>
        <end position="157"/>
    </location>
</feature>
<dbReference type="InterPro" id="IPR014729">
    <property type="entry name" value="Rossmann-like_a/b/a_fold"/>
</dbReference>
<dbReference type="Gene3D" id="3.40.50.620">
    <property type="entry name" value="HUPs"/>
    <property type="match status" value="1"/>
</dbReference>
<keyword evidence="1" id="KW-0472">Membrane</keyword>
<dbReference type="CDD" id="cd06259">
    <property type="entry name" value="YdcF-like"/>
    <property type="match status" value="1"/>
</dbReference>
<evidence type="ECO:0000259" key="2">
    <source>
        <dbReference type="Pfam" id="PF02698"/>
    </source>
</evidence>
<feature type="domain" description="DUF218" evidence="2">
    <location>
        <begin position="167"/>
        <end position="315"/>
    </location>
</feature>
<feature type="transmembrane region" description="Helical" evidence="1">
    <location>
        <begin position="325"/>
        <end position="345"/>
    </location>
</feature>
<evidence type="ECO:0000313" key="3">
    <source>
        <dbReference type="EMBL" id="ARF70448.1"/>
    </source>
</evidence>
<dbReference type="GO" id="GO:0005886">
    <property type="term" value="C:plasma membrane"/>
    <property type="evidence" value="ECO:0007669"/>
    <property type="project" value="TreeGrafter"/>
</dbReference>
<evidence type="ECO:0000256" key="1">
    <source>
        <dbReference type="SAM" id="Phobius"/>
    </source>
</evidence>
<proteinExistence type="predicted"/>
<dbReference type="GO" id="GO:0043164">
    <property type="term" value="P:Gram-negative-bacterium-type cell wall biogenesis"/>
    <property type="evidence" value="ECO:0007669"/>
    <property type="project" value="TreeGrafter"/>
</dbReference>
<dbReference type="GO" id="GO:0000270">
    <property type="term" value="P:peptidoglycan metabolic process"/>
    <property type="evidence" value="ECO:0007669"/>
    <property type="project" value="TreeGrafter"/>
</dbReference>
<evidence type="ECO:0000313" key="4">
    <source>
        <dbReference type="Proteomes" id="UP000192727"/>
    </source>
</evidence>
<feature type="transmembrane region" description="Helical" evidence="1">
    <location>
        <begin position="56"/>
        <end position="86"/>
    </location>
</feature>
<dbReference type="FunFam" id="3.40.50.620:FF:000150">
    <property type="entry name" value="Integral membrane protein"/>
    <property type="match status" value="1"/>
</dbReference>
<accession>A0A1V0UZI4</accession>
<gene>
    <name evidence="3" type="ORF">B7C51_08770</name>
</gene>
<keyword evidence="1" id="KW-0812">Transmembrane</keyword>
<feature type="transmembrane region" description="Helical" evidence="1">
    <location>
        <begin position="6"/>
        <end position="21"/>
    </location>
</feature>
<dbReference type="AlphaFoldDB" id="A0A1V0UZI4"/>
<dbReference type="InterPro" id="IPR003848">
    <property type="entry name" value="DUF218"/>
</dbReference>
<protein>
    <recommendedName>
        <fullName evidence="2">DUF218 domain-containing protein</fullName>
    </recommendedName>
</protein>
<dbReference type="Proteomes" id="UP000192727">
    <property type="component" value="Chromosome"/>
</dbReference>